<protein>
    <submittedName>
        <fullName evidence="1">Uncharacterized protein</fullName>
    </submittedName>
</protein>
<gene>
    <name evidence="1" type="ORF">BDV37DRAFT_242369</name>
</gene>
<proteinExistence type="predicted"/>
<dbReference type="AlphaFoldDB" id="A0A5N7DL06"/>
<accession>A0A5N7DL06</accession>
<dbReference type="RefSeq" id="XP_031943982.1">
    <property type="nucleotide sequence ID" value="XM_032081307.1"/>
</dbReference>
<organism evidence="1 2">
    <name type="scientific">Aspergillus pseudonomiae</name>
    <dbReference type="NCBI Taxonomy" id="1506151"/>
    <lineage>
        <taxon>Eukaryota</taxon>
        <taxon>Fungi</taxon>
        <taxon>Dikarya</taxon>
        <taxon>Ascomycota</taxon>
        <taxon>Pezizomycotina</taxon>
        <taxon>Eurotiomycetes</taxon>
        <taxon>Eurotiomycetidae</taxon>
        <taxon>Eurotiales</taxon>
        <taxon>Aspergillaceae</taxon>
        <taxon>Aspergillus</taxon>
        <taxon>Aspergillus subgen. Circumdati</taxon>
    </lineage>
</organism>
<keyword evidence="2" id="KW-1185">Reference proteome</keyword>
<evidence type="ECO:0000313" key="1">
    <source>
        <dbReference type="EMBL" id="KAE8406663.1"/>
    </source>
</evidence>
<reference evidence="1 2" key="1">
    <citation type="submission" date="2019-04" db="EMBL/GenBank/DDBJ databases">
        <authorList>
            <consortium name="DOE Joint Genome Institute"/>
            <person name="Mondo S."/>
            <person name="Kjaerbolling I."/>
            <person name="Vesth T."/>
            <person name="Frisvad J.C."/>
            <person name="Nybo J.L."/>
            <person name="Theobald S."/>
            <person name="Kildgaard S."/>
            <person name="Isbrandt T."/>
            <person name="Kuo A."/>
            <person name="Sato A."/>
            <person name="Lyhne E.K."/>
            <person name="Kogle M.E."/>
            <person name="Wiebenga A."/>
            <person name="Kun R.S."/>
            <person name="Lubbers R.J."/>
            <person name="Makela M.R."/>
            <person name="Barry K."/>
            <person name="Chovatia M."/>
            <person name="Clum A."/>
            <person name="Daum C."/>
            <person name="Haridas S."/>
            <person name="He G."/>
            <person name="LaButti K."/>
            <person name="Lipzen A."/>
            <person name="Riley R."/>
            <person name="Salamov A."/>
            <person name="Simmons B.A."/>
            <person name="Magnuson J.K."/>
            <person name="Henrissat B."/>
            <person name="Mortensen U.H."/>
            <person name="Larsen T.O."/>
            <person name="Devries R.P."/>
            <person name="Grigoriev I.V."/>
            <person name="Machida M."/>
            <person name="Baker S.E."/>
            <person name="Andersen M.R."/>
            <person name="Cantor M.N."/>
            <person name="Hua S.X."/>
        </authorList>
    </citation>
    <scope>NUCLEOTIDE SEQUENCE [LARGE SCALE GENOMIC DNA]</scope>
    <source>
        <strain evidence="1 2">CBS 119388</strain>
    </source>
</reference>
<dbReference type="EMBL" id="ML736752">
    <property type="protein sequence ID" value="KAE8406663.1"/>
    <property type="molecule type" value="Genomic_DNA"/>
</dbReference>
<dbReference type="GeneID" id="43665998"/>
<evidence type="ECO:0000313" key="2">
    <source>
        <dbReference type="Proteomes" id="UP000325579"/>
    </source>
</evidence>
<dbReference type="Proteomes" id="UP000325579">
    <property type="component" value="Unassembled WGS sequence"/>
</dbReference>
<name>A0A5N7DL06_9EURO</name>
<sequence length="195" mass="22194">MSFSPAFLGKIHTLLAIRSQGYSRPKIASCTVIGNDFLSVPQSISAVPAKVEPKRRHDLQSKRRVHPITMVSPSGLKQTSMIQNLRKARIQKWWWCPIASQSFTWRRADTALMASTAKGYARTFHDQRPPPECEDIKPLFSPWIPCYPRQRGYLLTVGFAHSKEKETRRIRRAVPAKASVFTTRIGSALGRCKRF</sequence>